<reference evidence="3 4" key="1">
    <citation type="submission" date="2017-07" db="EMBL/GenBank/DDBJ databases">
        <title>Recovery of genomes from metagenomes via a dereplication, aggregation, and scoring strategy.</title>
        <authorList>
            <person name="Sieber C.M."/>
            <person name="Probst A.J."/>
            <person name="Sharrar A."/>
            <person name="Thomas B.C."/>
            <person name="Hess M."/>
            <person name="Tringe S.G."/>
            <person name="Banfield J.F."/>
        </authorList>
    </citation>
    <scope>NUCLEOTIDE SEQUENCE [LARGE SCALE GENOMIC DNA]</scope>
    <source>
        <strain evidence="3">JGI_Cruoil_03_44_89</strain>
    </source>
</reference>
<accession>A0A235BP97</accession>
<feature type="transmembrane region" description="Helical" evidence="2">
    <location>
        <begin position="21"/>
        <end position="43"/>
    </location>
</feature>
<gene>
    <name evidence="3" type="ORF">CH333_08290</name>
</gene>
<feature type="transmembrane region" description="Helical" evidence="2">
    <location>
        <begin position="163"/>
        <end position="189"/>
    </location>
</feature>
<sequence length="394" mass="44566">MLFNFKDVLRSMRLGFSAKKIWVGFLGILVGTILYSVLSYVALTLTPDWNWVTVFRAYRYIPVPIVGYTAMPWYSWAIWIVGLALFVFINLLTIGAISKITYEQVKGDEFYEVTEAIKFSLKNWKGIILSPITLIIICGVVLLCGFVIGAVGRLPYVGQLATGLLFVPIVFGALFLVYLSVVLFLSFLIAPSVVGTTKSDTFDTLFEVFSVLNDQTWRVVTWEVLVAFLSTAGISIVALFLKKALALTYFAISLWQGPRGWFTAMWHNGIWYLPSCPPVVWAENLAGRFLPTLLFPHTWTTQNWATTFGGFCIGLGFHFIAFFVLAYGLSVWGAGQTMIYTVLVKIKDDKNLLEVKEEEFEEEEIKEEIKEEVKEEEEEEEGGKEETEGEEKEE</sequence>
<feature type="transmembrane region" description="Helical" evidence="2">
    <location>
        <begin position="127"/>
        <end position="151"/>
    </location>
</feature>
<evidence type="ECO:0000256" key="2">
    <source>
        <dbReference type="SAM" id="Phobius"/>
    </source>
</evidence>
<keyword evidence="2" id="KW-0812">Transmembrane</keyword>
<feature type="compositionally biased region" description="Acidic residues" evidence="1">
    <location>
        <begin position="374"/>
        <end position="394"/>
    </location>
</feature>
<protein>
    <submittedName>
        <fullName evidence="3">Uncharacterized protein</fullName>
    </submittedName>
</protein>
<feature type="transmembrane region" description="Helical" evidence="2">
    <location>
        <begin position="76"/>
        <end position="97"/>
    </location>
</feature>
<feature type="transmembrane region" description="Helical" evidence="2">
    <location>
        <begin position="219"/>
        <end position="241"/>
    </location>
</feature>
<dbReference type="EMBL" id="NOZQ01000188">
    <property type="protein sequence ID" value="OYD14333.1"/>
    <property type="molecule type" value="Genomic_DNA"/>
</dbReference>
<organism evidence="3 4">
    <name type="scientific">candidate division WOR-3 bacterium JGI_Cruoil_03_44_89</name>
    <dbReference type="NCBI Taxonomy" id="1973748"/>
    <lineage>
        <taxon>Bacteria</taxon>
        <taxon>Bacteria division WOR-3</taxon>
    </lineage>
</organism>
<proteinExistence type="predicted"/>
<evidence type="ECO:0000313" key="3">
    <source>
        <dbReference type="EMBL" id="OYD14333.1"/>
    </source>
</evidence>
<evidence type="ECO:0000313" key="4">
    <source>
        <dbReference type="Proteomes" id="UP000215215"/>
    </source>
</evidence>
<keyword evidence="2" id="KW-0472">Membrane</keyword>
<feature type="region of interest" description="Disordered" evidence="1">
    <location>
        <begin position="357"/>
        <end position="394"/>
    </location>
</feature>
<feature type="transmembrane region" description="Helical" evidence="2">
    <location>
        <begin position="304"/>
        <end position="329"/>
    </location>
</feature>
<name>A0A235BP97_UNCW3</name>
<evidence type="ECO:0000256" key="1">
    <source>
        <dbReference type="SAM" id="MobiDB-lite"/>
    </source>
</evidence>
<feature type="compositionally biased region" description="Acidic residues" evidence="1">
    <location>
        <begin position="357"/>
        <end position="366"/>
    </location>
</feature>
<keyword evidence="2" id="KW-1133">Transmembrane helix</keyword>
<dbReference type="AlphaFoldDB" id="A0A235BP97"/>
<dbReference type="Proteomes" id="UP000215215">
    <property type="component" value="Unassembled WGS sequence"/>
</dbReference>
<comment type="caution">
    <text evidence="3">The sequence shown here is derived from an EMBL/GenBank/DDBJ whole genome shotgun (WGS) entry which is preliminary data.</text>
</comment>